<sequence length="251" mass="28288">MSIINTFDGEGAEIIKAENNVHKIDNFPKTILVAFSTKFCNILLNNYNVSEIGCLYGDGQEYPIYEFECEGKKIGFFNSIIGGAGAAALLEELIALGAEKILYFGSCGALDRKITEEHLLVPVEAYRDEGVSYHYAKPTDYLVVETAQRLIEILEEIHIPYNTTKTWTTDAFYRETENNLKMRKNEGCGVVEMECASIMSVGQFRKKEVYQFLYAADCLDDSSWDERILGSVPSDLRERILVVAIELACRL</sequence>
<accession>A0A413RBU1</accession>
<name>A0A413RBU1_9FIRM</name>
<comment type="caution">
    <text evidence="5">The sequence shown here is derived from an EMBL/GenBank/DDBJ whole genome shotgun (WGS) entry which is preliminary data.</text>
</comment>
<evidence type="ECO:0000256" key="1">
    <source>
        <dbReference type="ARBA" id="ARBA00011888"/>
    </source>
</evidence>
<dbReference type="EC" id="2.4.2.3" evidence="1"/>
<dbReference type="AlphaFoldDB" id="A0A413RBU1"/>
<dbReference type="RefSeq" id="WP_117969651.1">
    <property type="nucleotide sequence ID" value="NZ_QSFD01000002.1"/>
</dbReference>
<evidence type="ECO:0000256" key="3">
    <source>
        <dbReference type="ARBA" id="ARBA00048447"/>
    </source>
</evidence>
<evidence type="ECO:0000259" key="4">
    <source>
        <dbReference type="Pfam" id="PF01048"/>
    </source>
</evidence>
<feature type="domain" description="Nucleoside phosphorylase" evidence="4">
    <location>
        <begin position="59"/>
        <end position="218"/>
    </location>
</feature>
<dbReference type="EMBL" id="QSFD01000002">
    <property type="protein sequence ID" value="RHA20123.1"/>
    <property type="molecule type" value="Genomic_DNA"/>
</dbReference>
<protein>
    <recommendedName>
        <fullName evidence="2">Uridine phosphorylase</fullName>
        <ecNumber evidence="1">2.4.2.3</ecNumber>
    </recommendedName>
</protein>
<evidence type="ECO:0000313" key="5">
    <source>
        <dbReference type="EMBL" id="RHA20123.1"/>
    </source>
</evidence>
<dbReference type="GO" id="GO:0004850">
    <property type="term" value="F:uridine phosphorylase activity"/>
    <property type="evidence" value="ECO:0007669"/>
    <property type="project" value="UniProtKB-EC"/>
</dbReference>
<dbReference type="InterPro" id="IPR035994">
    <property type="entry name" value="Nucleoside_phosphorylase_sf"/>
</dbReference>
<keyword evidence="6" id="KW-1185">Reference proteome</keyword>
<dbReference type="GO" id="GO:0006152">
    <property type="term" value="P:purine nucleoside catabolic process"/>
    <property type="evidence" value="ECO:0007669"/>
    <property type="project" value="TreeGrafter"/>
</dbReference>
<dbReference type="SUPFAM" id="SSF53167">
    <property type="entry name" value="Purine and uridine phosphorylases"/>
    <property type="match status" value="1"/>
</dbReference>
<organism evidence="5 6">
    <name type="scientific">Eubacterium ventriosum</name>
    <dbReference type="NCBI Taxonomy" id="39496"/>
    <lineage>
        <taxon>Bacteria</taxon>
        <taxon>Bacillati</taxon>
        <taxon>Bacillota</taxon>
        <taxon>Clostridia</taxon>
        <taxon>Eubacteriales</taxon>
        <taxon>Eubacteriaceae</taxon>
        <taxon>Eubacterium</taxon>
    </lineage>
</organism>
<dbReference type="GO" id="GO:0005829">
    <property type="term" value="C:cytosol"/>
    <property type="evidence" value="ECO:0007669"/>
    <property type="project" value="TreeGrafter"/>
</dbReference>
<dbReference type="Gene3D" id="3.40.50.1580">
    <property type="entry name" value="Nucleoside phosphorylase domain"/>
    <property type="match status" value="1"/>
</dbReference>
<evidence type="ECO:0000256" key="2">
    <source>
        <dbReference type="ARBA" id="ARBA00021980"/>
    </source>
</evidence>
<comment type="catalytic activity">
    <reaction evidence="3">
        <text>uridine + phosphate = alpha-D-ribose 1-phosphate + uracil</text>
        <dbReference type="Rhea" id="RHEA:24388"/>
        <dbReference type="ChEBI" id="CHEBI:16704"/>
        <dbReference type="ChEBI" id="CHEBI:17568"/>
        <dbReference type="ChEBI" id="CHEBI:43474"/>
        <dbReference type="ChEBI" id="CHEBI:57720"/>
        <dbReference type="EC" id="2.4.2.3"/>
    </reaction>
</comment>
<evidence type="ECO:0000313" key="6">
    <source>
        <dbReference type="Proteomes" id="UP000284779"/>
    </source>
</evidence>
<dbReference type="GO" id="GO:0004731">
    <property type="term" value="F:purine-nucleoside phosphorylase activity"/>
    <property type="evidence" value="ECO:0007669"/>
    <property type="project" value="TreeGrafter"/>
</dbReference>
<dbReference type="CDD" id="cd09007">
    <property type="entry name" value="NP-I_spr0068"/>
    <property type="match status" value="1"/>
</dbReference>
<dbReference type="PANTHER" id="PTHR43691:SF11">
    <property type="entry name" value="FI09636P-RELATED"/>
    <property type="match status" value="1"/>
</dbReference>
<reference evidence="5 6" key="1">
    <citation type="submission" date="2018-08" db="EMBL/GenBank/DDBJ databases">
        <title>A genome reference for cultivated species of the human gut microbiota.</title>
        <authorList>
            <person name="Zou Y."/>
            <person name="Xue W."/>
            <person name="Luo G."/>
        </authorList>
    </citation>
    <scope>NUCLEOTIDE SEQUENCE [LARGE SCALE GENOMIC DNA]</scope>
    <source>
        <strain evidence="5 6">AM44-11BH</strain>
    </source>
</reference>
<proteinExistence type="predicted"/>
<gene>
    <name evidence="5" type="ORF">DW944_03010</name>
</gene>
<dbReference type="PANTHER" id="PTHR43691">
    <property type="entry name" value="URIDINE PHOSPHORYLASE"/>
    <property type="match status" value="1"/>
</dbReference>
<dbReference type="Pfam" id="PF01048">
    <property type="entry name" value="PNP_UDP_1"/>
    <property type="match status" value="1"/>
</dbReference>
<dbReference type="InterPro" id="IPR000845">
    <property type="entry name" value="Nucleoside_phosphorylase_d"/>
</dbReference>
<dbReference type="Proteomes" id="UP000284779">
    <property type="component" value="Unassembled WGS sequence"/>
</dbReference>